<comment type="caution">
    <text evidence="2">The sequence shown here is derived from an EMBL/GenBank/DDBJ whole genome shotgun (WGS) entry which is preliminary data.</text>
</comment>
<dbReference type="RefSeq" id="WP_269923261.1">
    <property type="nucleotide sequence ID" value="NZ_JAMKBI010000018.1"/>
</dbReference>
<dbReference type="AlphaFoldDB" id="A0A9X3LCH2"/>
<dbReference type="Proteomes" id="UP001152172">
    <property type="component" value="Unassembled WGS sequence"/>
</dbReference>
<evidence type="ECO:0000313" key="3">
    <source>
        <dbReference type="Proteomes" id="UP001152172"/>
    </source>
</evidence>
<protein>
    <submittedName>
        <fullName evidence="2">Uncharacterized protein</fullName>
    </submittedName>
</protein>
<sequence length="121" mass="13287">MIKRPDEISASNKENLIIKAIFFTKSPSGVILITLIEVKGGDSCGMRETGETSQRTRRGGDGSSLPPAEANRMLVTKALPHDVAHLAFVLHLKRKSAGLFTLKSVENPVFTGHFFILSYLY</sequence>
<evidence type="ECO:0000256" key="1">
    <source>
        <dbReference type="SAM" id="MobiDB-lite"/>
    </source>
</evidence>
<keyword evidence="3" id="KW-1185">Reference proteome</keyword>
<evidence type="ECO:0000313" key="2">
    <source>
        <dbReference type="EMBL" id="MCZ8535272.1"/>
    </source>
</evidence>
<dbReference type="EMBL" id="JAMKBI010000018">
    <property type="protein sequence ID" value="MCZ8535272.1"/>
    <property type="molecule type" value="Genomic_DNA"/>
</dbReference>
<gene>
    <name evidence="2" type="ORF">M9R61_18370</name>
</gene>
<proteinExistence type="predicted"/>
<reference evidence="2" key="1">
    <citation type="submission" date="2022-05" db="EMBL/GenBank/DDBJ databases">
        <authorList>
            <person name="Colautti A."/>
            <person name="Iacumin L."/>
        </authorList>
    </citation>
    <scope>NUCLEOTIDE SEQUENCE</scope>
    <source>
        <strain evidence="2">DSM 30747</strain>
    </source>
</reference>
<accession>A0A9X3LCH2</accession>
<feature type="region of interest" description="Disordered" evidence="1">
    <location>
        <begin position="43"/>
        <end position="67"/>
    </location>
</feature>
<name>A0A9X3LCH2_9BACI</name>
<organism evidence="2 3">
    <name type="scientific">Psychrobacillus psychrodurans</name>
    <dbReference type="NCBI Taxonomy" id="126157"/>
    <lineage>
        <taxon>Bacteria</taxon>
        <taxon>Bacillati</taxon>
        <taxon>Bacillota</taxon>
        <taxon>Bacilli</taxon>
        <taxon>Bacillales</taxon>
        <taxon>Bacillaceae</taxon>
        <taxon>Psychrobacillus</taxon>
    </lineage>
</organism>